<dbReference type="GO" id="GO:0003700">
    <property type="term" value="F:DNA-binding transcription factor activity"/>
    <property type="evidence" value="ECO:0007669"/>
    <property type="project" value="InterPro"/>
</dbReference>
<dbReference type="InterPro" id="IPR018060">
    <property type="entry name" value="HTH_AraC"/>
</dbReference>
<dbReference type="RefSeq" id="WP_133145113.1">
    <property type="nucleotide sequence ID" value="NZ_CAACYJ010000040.1"/>
</dbReference>
<dbReference type="PROSITE" id="PS00041">
    <property type="entry name" value="HTH_ARAC_FAMILY_1"/>
    <property type="match status" value="1"/>
</dbReference>
<dbReference type="Gene3D" id="1.10.10.60">
    <property type="entry name" value="Homeodomain-like"/>
    <property type="match status" value="1"/>
</dbReference>
<evidence type="ECO:0000256" key="4">
    <source>
        <dbReference type="ARBA" id="ARBA00023163"/>
    </source>
</evidence>
<proteinExistence type="predicted"/>
<dbReference type="InterPro" id="IPR009057">
    <property type="entry name" value="Homeodomain-like_sf"/>
</dbReference>
<dbReference type="PANTHER" id="PTHR46796:SF12">
    <property type="entry name" value="HTH-TYPE DNA-BINDING TRANSCRIPTIONAL ACTIVATOR EUTR"/>
    <property type="match status" value="1"/>
</dbReference>
<keyword evidence="2" id="KW-0805">Transcription regulation</keyword>
<evidence type="ECO:0000256" key="5">
    <source>
        <dbReference type="ARBA" id="ARBA00037345"/>
    </source>
</evidence>
<comment type="function">
    <text evidence="5">Regulatory protein of the TOL plasmid xyl operons. XylS activates the xylXYZLTEGFJQKIH operon required for the degradation of toluene, m-xylene and p-xylene.</text>
</comment>
<evidence type="ECO:0000256" key="2">
    <source>
        <dbReference type="ARBA" id="ARBA00023015"/>
    </source>
</evidence>
<dbReference type="InterPro" id="IPR018062">
    <property type="entry name" value="HTH_AraC-typ_CS"/>
</dbReference>
<dbReference type="PROSITE" id="PS01124">
    <property type="entry name" value="HTH_ARAC_FAMILY_2"/>
    <property type="match status" value="1"/>
</dbReference>
<evidence type="ECO:0000313" key="8">
    <source>
        <dbReference type="Proteomes" id="UP000330809"/>
    </source>
</evidence>
<evidence type="ECO:0000256" key="1">
    <source>
        <dbReference type="ARBA" id="ARBA00004496"/>
    </source>
</evidence>
<dbReference type="AlphaFoldDB" id="A0A449IS60"/>
<dbReference type="GO" id="GO:0009893">
    <property type="term" value="P:positive regulation of metabolic process"/>
    <property type="evidence" value="ECO:0007669"/>
    <property type="project" value="UniProtKB-ARBA"/>
</dbReference>
<dbReference type="SUPFAM" id="SSF46689">
    <property type="entry name" value="Homeodomain-like"/>
    <property type="match status" value="2"/>
</dbReference>
<dbReference type="EMBL" id="CAACYJ010000040">
    <property type="protein sequence ID" value="VFB22291.1"/>
    <property type="molecule type" value="Genomic_DNA"/>
</dbReference>
<evidence type="ECO:0000259" key="6">
    <source>
        <dbReference type="PROSITE" id="PS01124"/>
    </source>
</evidence>
<feature type="domain" description="HTH araC/xylS-type" evidence="6">
    <location>
        <begin position="77"/>
        <end position="178"/>
    </location>
</feature>
<dbReference type="PANTHER" id="PTHR46796">
    <property type="entry name" value="HTH-TYPE TRANSCRIPTIONAL ACTIVATOR RHAS-RELATED"/>
    <property type="match status" value="1"/>
</dbReference>
<protein>
    <submittedName>
        <fullName evidence="7">AraC family transcriptional regulator</fullName>
    </submittedName>
</protein>
<reference evidence="7 8" key="1">
    <citation type="submission" date="2019-02" db="EMBL/GenBank/DDBJ databases">
        <authorList>
            <consortium name="Pathogen Informatics"/>
        </authorList>
    </citation>
    <scope>NUCLEOTIDE SEQUENCE [LARGE SCALE GENOMIC DNA]</scope>
    <source>
        <strain evidence="7 8">3012STDY7103891</strain>
    </source>
</reference>
<evidence type="ECO:0000256" key="3">
    <source>
        <dbReference type="ARBA" id="ARBA00023125"/>
    </source>
</evidence>
<dbReference type="InterPro" id="IPR050204">
    <property type="entry name" value="AraC_XylS_family_regulators"/>
</dbReference>
<dbReference type="Pfam" id="PF12833">
    <property type="entry name" value="HTH_18"/>
    <property type="match status" value="1"/>
</dbReference>
<keyword evidence="3" id="KW-0238">DNA-binding</keyword>
<evidence type="ECO:0000313" key="7">
    <source>
        <dbReference type="EMBL" id="VFB22291.1"/>
    </source>
</evidence>
<dbReference type="GO" id="GO:0043565">
    <property type="term" value="F:sequence-specific DNA binding"/>
    <property type="evidence" value="ECO:0007669"/>
    <property type="project" value="InterPro"/>
</dbReference>
<gene>
    <name evidence="7" type="ORF">NCTC10754_04979</name>
</gene>
<keyword evidence="4" id="KW-0804">Transcription</keyword>
<organism evidence="7 8">
    <name type="scientific">Pseudomonas fragi</name>
    <dbReference type="NCBI Taxonomy" id="296"/>
    <lineage>
        <taxon>Bacteria</taxon>
        <taxon>Pseudomonadati</taxon>
        <taxon>Pseudomonadota</taxon>
        <taxon>Gammaproteobacteria</taxon>
        <taxon>Pseudomonadales</taxon>
        <taxon>Pseudomonadaceae</taxon>
        <taxon>Pseudomonas</taxon>
    </lineage>
</organism>
<dbReference type="GO" id="GO:0005737">
    <property type="term" value="C:cytoplasm"/>
    <property type="evidence" value="ECO:0007669"/>
    <property type="project" value="UniProtKB-SubCell"/>
</dbReference>
<dbReference type="SMART" id="SM00342">
    <property type="entry name" value="HTH_ARAC"/>
    <property type="match status" value="1"/>
</dbReference>
<dbReference type="Proteomes" id="UP000330809">
    <property type="component" value="Unassembled WGS sequence"/>
</dbReference>
<accession>A0A449IS60</accession>
<name>A0A449IS60_PSEFR</name>
<sequence length="180" mass="20584">MLRNCESISSKSPGLNELRDLLLSTSNIIHDNNKLLSYSSVRNGLRQALLTGLITTFANPQIKTANQRTLAKTKIVKKAKEFVLENTLEPVTIAELCEFIGVSRRTLQMCFQEIMGTNPVQYLRAVRLNRVRRNLRLNETGKLKVQDVACHWGFWHLSSFTADYKRMFGELPSHTLYRTA</sequence>
<comment type="subcellular location">
    <subcellularLocation>
        <location evidence="1">Cytoplasm</location>
    </subcellularLocation>
</comment>